<reference evidence="1 2" key="1">
    <citation type="submission" date="2019-08" db="EMBL/GenBank/DDBJ databases">
        <authorList>
            <person name="Peeters C."/>
        </authorList>
    </citation>
    <scope>NUCLEOTIDE SEQUENCE [LARGE SCALE GENOMIC DNA]</scope>
    <source>
        <strain evidence="1 2">LMG 31112</strain>
    </source>
</reference>
<protein>
    <submittedName>
        <fullName evidence="1">Uncharacterized protein</fullName>
    </submittedName>
</protein>
<accession>A0A5E4V5F3</accession>
<dbReference type="Proteomes" id="UP000343317">
    <property type="component" value="Unassembled WGS sequence"/>
</dbReference>
<evidence type="ECO:0000313" key="1">
    <source>
        <dbReference type="EMBL" id="VVE07487.1"/>
    </source>
</evidence>
<proteinExistence type="predicted"/>
<keyword evidence="2" id="KW-1185">Reference proteome</keyword>
<sequence>MVLVGINRGEGWAIWKYSVNGTAQFGRGYRGVDTYSVSNAIVCGVSSRLEDLMSGLSGYGTNQVLTHAIGRRVWAIGRYASLFADSGDLIKGARKCNVESFSRTRDGMEYGHVSVSDRSEIRSDGMFIPYYNGRDYFRATCRFESARDVRDAGFDEV</sequence>
<dbReference type="AlphaFoldDB" id="A0A5E4V5F3"/>
<dbReference type="EMBL" id="CABPSM010000006">
    <property type="protein sequence ID" value="VVE07487.1"/>
    <property type="molecule type" value="Genomic_DNA"/>
</dbReference>
<evidence type="ECO:0000313" key="2">
    <source>
        <dbReference type="Proteomes" id="UP000343317"/>
    </source>
</evidence>
<name>A0A5E4V5F3_9BURK</name>
<gene>
    <name evidence="1" type="ORF">PHO31112_02452</name>
</gene>
<organism evidence="1 2">
    <name type="scientific">Pandoraea horticolens</name>
    <dbReference type="NCBI Taxonomy" id="2508298"/>
    <lineage>
        <taxon>Bacteria</taxon>
        <taxon>Pseudomonadati</taxon>
        <taxon>Pseudomonadota</taxon>
        <taxon>Betaproteobacteria</taxon>
        <taxon>Burkholderiales</taxon>
        <taxon>Burkholderiaceae</taxon>
        <taxon>Pandoraea</taxon>
    </lineage>
</organism>